<dbReference type="AlphaFoldDB" id="A0A9Q1K8W8"/>
<protein>
    <submittedName>
        <fullName evidence="3">Uncharacterized protein</fullName>
    </submittedName>
</protein>
<sequence>MKRASAIVHRILIDTGSSVDIIIWDYLKKFTHLECDIVPLVHPILGFDGQEVNPTGMIRLSVRFGDKLKSKNLKVDFLVVDVPTAYNVILGRPTRHKYKAEEQSTKEDDEEERRKNKGKRGGLHIGLSTILMTVLLKSLDLSIQGVSCLIPYTLTLTLARRRNKFHLLGFSAFVLGMPRNSCPPEIPELVSPRLCANPPRYRYDPTDILAPWLEPPFQPPRSLQPWTLRAPPLVGVVFLLSLLGVLISLQLFPAALVSGRLPLQPSALRSSSHPSSERFGHCYLLLGDPGEIRGARGRQGLGLN</sequence>
<feature type="region of interest" description="Disordered" evidence="1">
    <location>
        <begin position="97"/>
        <end position="120"/>
    </location>
</feature>
<keyword evidence="2" id="KW-1133">Transmembrane helix</keyword>
<organism evidence="3 4">
    <name type="scientific">Carnegiea gigantea</name>
    <dbReference type="NCBI Taxonomy" id="171969"/>
    <lineage>
        <taxon>Eukaryota</taxon>
        <taxon>Viridiplantae</taxon>
        <taxon>Streptophyta</taxon>
        <taxon>Embryophyta</taxon>
        <taxon>Tracheophyta</taxon>
        <taxon>Spermatophyta</taxon>
        <taxon>Magnoliopsida</taxon>
        <taxon>eudicotyledons</taxon>
        <taxon>Gunneridae</taxon>
        <taxon>Pentapetalae</taxon>
        <taxon>Caryophyllales</taxon>
        <taxon>Cactineae</taxon>
        <taxon>Cactaceae</taxon>
        <taxon>Cactoideae</taxon>
        <taxon>Echinocereeae</taxon>
        <taxon>Carnegiea</taxon>
    </lineage>
</organism>
<evidence type="ECO:0000256" key="2">
    <source>
        <dbReference type="SAM" id="Phobius"/>
    </source>
</evidence>
<keyword evidence="2" id="KW-0812">Transmembrane</keyword>
<dbReference type="PANTHER" id="PTHR33240">
    <property type="entry name" value="OS08G0508500 PROTEIN"/>
    <property type="match status" value="1"/>
</dbReference>
<evidence type="ECO:0000313" key="4">
    <source>
        <dbReference type="Proteomes" id="UP001153076"/>
    </source>
</evidence>
<reference evidence="3" key="1">
    <citation type="submission" date="2022-04" db="EMBL/GenBank/DDBJ databases">
        <title>Carnegiea gigantea Genome sequencing and assembly v2.</title>
        <authorList>
            <person name="Copetti D."/>
            <person name="Sanderson M.J."/>
            <person name="Burquez A."/>
            <person name="Wojciechowski M.F."/>
        </authorList>
    </citation>
    <scope>NUCLEOTIDE SEQUENCE</scope>
    <source>
        <strain evidence="3">SGP5-SGP5p</strain>
        <tissue evidence="3">Aerial part</tissue>
    </source>
</reference>
<gene>
    <name evidence="3" type="ORF">Cgig2_012833</name>
</gene>
<feature type="transmembrane region" description="Helical" evidence="2">
    <location>
        <begin position="233"/>
        <end position="256"/>
    </location>
</feature>
<dbReference type="CDD" id="cd00303">
    <property type="entry name" value="retropepsin_like"/>
    <property type="match status" value="1"/>
</dbReference>
<name>A0A9Q1K8W8_9CARY</name>
<dbReference type="EMBL" id="JAKOGI010000236">
    <property type="protein sequence ID" value="KAJ8438938.1"/>
    <property type="molecule type" value="Genomic_DNA"/>
</dbReference>
<evidence type="ECO:0000256" key="1">
    <source>
        <dbReference type="SAM" id="MobiDB-lite"/>
    </source>
</evidence>
<keyword evidence="2" id="KW-0472">Membrane</keyword>
<dbReference type="InterPro" id="IPR021109">
    <property type="entry name" value="Peptidase_aspartic_dom_sf"/>
</dbReference>
<evidence type="ECO:0000313" key="3">
    <source>
        <dbReference type="EMBL" id="KAJ8438938.1"/>
    </source>
</evidence>
<dbReference type="Gene3D" id="2.40.70.10">
    <property type="entry name" value="Acid Proteases"/>
    <property type="match status" value="1"/>
</dbReference>
<comment type="caution">
    <text evidence="3">The sequence shown here is derived from an EMBL/GenBank/DDBJ whole genome shotgun (WGS) entry which is preliminary data.</text>
</comment>
<accession>A0A9Q1K8W8</accession>
<keyword evidence="4" id="KW-1185">Reference proteome</keyword>
<dbReference type="PANTHER" id="PTHR33240:SF17">
    <property type="entry name" value="EUKARYOTIC PEPTIDE CHAIN RELEASE FACTOR GTP-BINDING SUBUNIT-LIKE"/>
    <property type="match status" value="1"/>
</dbReference>
<proteinExistence type="predicted"/>
<dbReference type="Proteomes" id="UP001153076">
    <property type="component" value="Unassembled WGS sequence"/>
</dbReference>